<keyword evidence="1" id="KW-0472">Membrane</keyword>
<evidence type="ECO:0000259" key="2">
    <source>
        <dbReference type="Pfam" id="PF20237"/>
    </source>
</evidence>
<keyword evidence="1" id="KW-0812">Transmembrane</keyword>
<dbReference type="InterPro" id="IPR046529">
    <property type="entry name" value="DUF6594"/>
</dbReference>
<comment type="caution">
    <text evidence="3">The sequence shown here is derived from an EMBL/GenBank/DDBJ whole genome shotgun (WGS) entry which is preliminary data.</text>
</comment>
<evidence type="ECO:0000256" key="1">
    <source>
        <dbReference type="SAM" id="Phobius"/>
    </source>
</evidence>
<keyword evidence="1" id="KW-1133">Transmembrane helix</keyword>
<sequence>MEDSKLPVGEMIQSIDNADDNNRVPVTIMATPDSVFRAPSDIGSTTPHAIPDHQDSRSPTVEEKLSADGVVNGNTATLDEVTSDSSGLEGIEPPTLGAVLDHHEFTQVRGGTLQGKRRQTLSTFRSNISVMTNVSLEQINPNYANPDRTVSRHDTLCHVGRADAWRRGFDETRDTLPLTAQEQDRRMYSFAGKMIKRQESVSRRELVFCRFERLSVFNILRAQHKLVLLSEKLHYDEACNGFDDPSFDGLGESLQEYVRAIESFQVLDSKKAPEPSSVKPMAANLAHKLHEPHYWDGPDALNLFDIAGAHEASAPQEKEKSSMGKQAEFLPPNDVTVLDQVTSSVGGMRLWFQMRAPVFMLDQEGEKQRLLLRKKGLEGGIGNAGTRRILHDAQARMGPLHISPKVDFFVRLVACLFGGVSIVVPMVILFIVRHSNVLTLILTVVFVLLTALTLAVLSSGTIPTSLESLLGATAAYAAVLVVFVGNASLSSTG</sequence>
<organism evidence="3 4">
    <name type="scientific">Podospora bellae-mahoneyi</name>
    <dbReference type="NCBI Taxonomy" id="2093777"/>
    <lineage>
        <taxon>Eukaryota</taxon>
        <taxon>Fungi</taxon>
        <taxon>Dikarya</taxon>
        <taxon>Ascomycota</taxon>
        <taxon>Pezizomycotina</taxon>
        <taxon>Sordariomycetes</taxon>
        <taxon>Sordariomycetidae</taxon>
        <taxon>Sordariales</taxon>
        <taxon>Podosporaceae</taxon>
        <taxon>Podospora</taxon>
    </lineage>
</organism>
<dbReference type="Pfam" id="PF20237">
    <property type="entry name" value="DUF6594"/>
    <property type="match status" value="1"/>
</dbReference>
<name>A0ABR0F811_9PEZI</name>
<evidence type="ECO:0000313" key="3">
    <source>
        <dbReference type="EMBL" id="KAK4639220.1"/>
    </source>
</evidence>
<feature type="domain" description="DUF6594" evidence="2">
    <location>
        <begin position="206"/>
        <end position="481"/>
    </location>
</feature>
<evidence type="ECO:0000313" key="4">
    <source>
        <dbReference type="Proteomes" id="UP001322138"/>
    </source>
</evidence>
<gene>
    <name evidence="3" type="ORF">QC761_0106000</name>
</gene>
<accession>A0ABR0F811</accession>
<dbReference type="GeneID" id="87892561"/>
<dbReference type="RefSeq" id="XP_062728196.1">
    <property type="nucleotide sequence ID" value="XM_062873168.1"/>
</dbReference>
<proteinExistence type="predicted"/>
<feature type="transmembrane region" description="Helical" evidence="1">
    <location>
        <begin position="469"/>
        <end position="489"/>
    </location>
</feature>
<dbReference type="Proteomes" id="UP001322138">
    <property type="component" value="Unassembled WGS sequence"/>
</dbReference>
<protein>
    <recommendedName>
        <fullName evidence="2">DUF6594 domain-containing protein</fullName>
    </recommendedName>
</protein>
<dbReference type="EMBL" id="JAFFGZ010000009">
    <property type="protein sequence ID" value="KAK4639220.1"/>
    <property type="molecule type" value="Genomic_DNA"/>
</dbReference>
<reference evidence="3 4" key="1">
    <citation type="journal article" date="2023" name="bioRxiv">
        <title>High-quality genome assemblies of four members of thePodospora anserinaspecies complex.</title>
        <authorList>
            <person name="Ament-Velasquez S.L."/>
            <person name="Vogan A.A."/>
            <person name="Wallerman O."/>
            <person name="Hartmann F."/>
            <person name="Gautier V."/>
            <person name="Silar P."/>
            <person name="Giraud T."/>
            <person name="Johannesson H."/>
        </authorList>
    </citation>
    <scope>NUCLEOTIDE SEQUENCE [LARGE SCALE GENOMIC DNA]</scope>
    <source>
        <strain evidence="3 4">CBS 112042</strain>
    </source>
</reference>
<keyword evidence="4" id="KW-1185">Reference proteome</keyword>
<feature type="transmembrane region" description="Helical" evidence="1">
    <location>
        <begin position="408"/>
        <end position="430"/>
    </location>
</feature>
<feature type="transmembrane region" description="Helical" evidence="1">
    <location>
        <begin position="437"/>
        <end position="457"/>
    </location>
</feature>